<feature type="transmembrane region" description="Helical" evidence="1">
    <location>
        <begin position="158"/>
        <end position="174"/>
    </location>
</feature>
<dbReference type="RefSeq" id="WP_224001195.1">
    <property type="nucleotide sequence ID" value="NZ_CAJZAF010000007.1"/>
</dbReference>
<name>A0ABN7Y910_9BURK</name>
<accession>A0ABN7Y910</accession>
<keyword evidence="1" id="KW-0812">Transmembrane</keyword>
<organism evidence="2 3">
    <name type="scientific">Cupriavidus pinatubonensis</name>
    <dbReference type="NCBI Taxonomy" id="248026"/>
    <lineage>
        <taxon>Bacteria</taxon>
        <taxon>Pseudomonadati</taxon>
        <taxon>Pseudomonadota</taxon>
        <taxon>Betaproteobacteria</taxon>
        <taxon>Burkholderiales</taxon>
        <taxon>Burkholderiaceae</taxon>
        <taxon>Cupriavidus</taxon>
    </lineage>
</organism>
<sequence>MKQEIESLLGRMAQGGDWHAFRKEIADLHERATTEEEHVALLEAHRVLVAVGKECLDEASYTKLLQVANAEYRLFLNKEATEDGLVNPVLLDRITRREVAAGRLAPNDNLRTLAAAGASVLGDSTKITAHRCKPGDWFFYGMGLAAFLALALENAHVSPLWLIALGLIVGWFLNERERKHIDSSIDAKRK</sequence>
<dbReference type="EMBL" id="CAJZAF010000007">
    <property type="protein sequence ID" value="CAG9169733.1"/>
    <property type="molecule type" value="Genomic_DNA"/>
</dbReference>
<evidence type="ECO:0000256" key="1">
    <source>
        <dbReference type="SAM" id="Phobius"/>
    </source>
</evidence>
<dbReference type="Proteomes" id="UP000701702">
    <property type="component" value="Unassembled WGS sequence"/>
</dbReference>
<comment type="caution">
    <text evidence="2">The sequence shown here is derived from an EMBL/GenBank/DDBJ whole genome shotgun (WGS) entry which is preliminary data.</text>
</comment>
<reference evidence="2 3" key="1">
    <citation type="submission" date="2021-08" db="EMBL/GenBank/DDBJ databases">
        <authorList>
            <person name="Peeters C."/>
        </authorList>
    </citation>
    <scope>NUCLEOTIDE SEQUENCE [LARGE SCALE GENOMIC DNA]</scope>
    <source>
        <strain evidence="2 3">LMG 23994</strain>
    </source>
</reference>
<evidence type="ECO:0000313" key="2">
    <source>
        <dbReference type="EMBL" id="CAG9169733.1"/>
    </source>
</evidence>
<protein>
    <recommendedName>
        <fullName evidence="4">Transmembrane protein</fullName>
    </recommendedName>
</protein>
<feature type="transmembrane region" description="Helical" evidence="1">
    <location>
        <begin position="135"/>
        <end position="152"/>
    </location>
</feature>
<keyword evidence="3" id="KW-1185">Reference proteome</keyword>
<keyword evidence="1" id="KW-1133">Transmembrane helix</keyword>
<gene>
    <name evidence="2" type="ORF">LMG23994_01636</name>
</gene>
<evidence type="ECO:0008006" key="4">
    <source>
        <dbReference type="Google" id="ProtNLM"/>
    </source>
</evidence>
<keyword evidence="1" id="KW-0472">Membrane</keyword>
<proteinExistence type="predicted"/>
<evidence type="ECO:0000313" key="3">
    <source>
        <dbReference type="Proteomes" id="UP000701702"/>
    </source>
</evidence>